<organism evidence="1 2">
    <name type="scientific">Datura stramonium</name>
    <name type="common">Jimsonweed</name>
    <name type="synonym">Common thornapple</name>
    <dbReference type="NCBI Taxonomy" id="4076"/>
    <lineage>
        <taxon>Eukaryota</taxon>
        <taxon>Viridiplantae</taxon>
        <taxon>Streptophyta</taxon>
        <taxon>Embryophyta</taxon>
        <taxon>Tracheophyta</taxon>
        <taxon>Spermatophyta</taxon>
        <taxon>Magnoliopsida</taxon>
        <taxon>eudicotyledons</taxon>
        <taxon>Gunneridae</taxon>
        <taxon>Pentapetalae</taxon>
        <taxon>asterids</taxon>
        <taxon>lamiids</taxon>
        <taxon>Solanales</taxon>
        <taxon>Solanaceae</taxon>
        <taxon>Solanoideae</taxon>
        <taxon>Datureae</taxon>
        <taxon>Datura</taxon>
    </lineage>
</organism>
<evidence type="ECO:0000313" key="2">
    <source>
        <dbReference type="Proteomes" id="UP000823775"/>
    </source>
</evidence>
<dbReference type="Proteomes" id="UP000823775">
    <property type="component" value="Unassembled WGS sequence"/>
</dbReference>
<comment type="caution">
    <text evidence="1">The sequence shown here is derived from an EMBL/GenBank/DDBJ whole genome shotgun (WGS) entry which is preliminary data.</text>
</comment>
<keyword evidence="2" id="KW-1185">Reference proteome</keyword>
<sequence length="103" mass="12047">NPKVSSYIETLRLMDEIWRRKESCDVILMVLKRIVRGVKSLSFSRNERMLEVVLERVISTHFGIHDLKGDLLSLTHQSRMNKWSITYESPVKISEMSAEARVK</sequence>
<gene>
    <name evidence="1" type="ORF">HAX54_036381</name>
</gene>
<proteinExistence type="predicted"/>
<name>A0ABS8SG77_DATST</name>
<dbReference type="EMBL" id="JACEIK010000482">
    <property type="protein sequence ID" value="MCD7457825.1"/>
    <property type="molecule type" value="Genomic_DNA"/>
</dbReference>
<feature type="non-terminal residue" evidence="1">
    <location>
        <position position="1"/>
    </location>
</feature>
<feature type="non-terminal residue" evidence="1">
    <location>
        <position position="103"/>
    </location>
</feature>
<protein>
    <submittedName>
        <fullName evidence="1">Uncharacterized protein</fullName>
    </submittedName>
</protein>
<accession>A0ABS8SG77</accession>
<evidence type="ECO:0000313" key="1">
    <source>
        <dbReference type="EMBL" id="MCD7457825.1"/>
    </source>
</evidence>
<reference evidence="1 2" key="1">
    <citation type="journal article" date="2021" name="BMC Genomics">
        <title>Datura genome reveals duplications of psychoactive alkaloid biosynthetic genes and high mutation rate following tissue culture.</title>
        <authorList>
            <person name="Rajewski A."/>
            <person name="Carter-House D."/>
            <person name="Stajich J."/>
            <person name="Litt A."/>
        </authorList>
    </citation>
    <scope>NUCLEOTIDE SEQUENCE [LARGE SCALE GENOMIC DNA]</scope>
    <source>
        <strain evidence="1">AR-01</strain>
    </source>
</reference>